<dbReference type="InterPro" id="IPR013785">
    <property type="entry name" value="Aldolase_TIM"/>
</dbReference>
<gene>
    <name evidence="9" type="primary">pyrD</name>
    <name evidence="11" type="ORF">DRP44_04140</name>
</gene>
<dbReference type="PROSITE" id="PS00912">
    <property type="entry name" value="DHODEHASE_2"/>
    <property type="match status" value="1"/>
</dbReference>
<dbReference type="CDD" id="cd04740">
    <property type="entry name" value="DHOD_1B_like"/>
    <property type="match status" value="1"/>
</dbReference>
<feature type="binding site" evidence="9">
    <location>
        <begin position="265"/>
        <end position="266"/>
    </location>
    <ligand>
        <name>FMN</name>
        <dbReference type="ChEBI" id="CHEBI:58210"/>
    </ligand>
</feature>
<feature type="binding site" evidence="9">
    <location>
        <position position="127"/>
    </location>
    <ligand>
        <name>substrate</name>
    </ligand>
</feature>
<feature type="binding site" evidence="9">
    <location>
        <position position="100"/>
    </location>
    <ligand>
        <name>FMN</name>
        <dbReference type="ChEBI" id="CHEBI:58210"/>
    </ligand>
</feature>
<dbReference type="FunFam" id="3.20.20.70:FF:000027">
    <property type="entry name" value="Dihydropyrimidine dehydrogenase [NADP(+)]"/>
    <property type="match status" value="1"/>
</dbReference>
<evidence type="ECO:0000256" key="3">
    <source>
        <dbReference type="ARBA" id="ARBA00008008"/>
    </source>
</evidence>
<evidence type="ECO:0000313" key="11">
    <source>
        <dbReference type="EMBL" id="RKX66455.1"/>
    </source>
</evidence>
<keyword evidence="6 9" id="KW-0288">FMN</keyword>
<feature type="active site" description="Nucleophile" evidence="9">
    <location>
        <position position="130"/>
    </location>
</feature>
<feature type="binding site" evidence="9">
    <location>
        <position position="191"/>
    </location>
    <ligand>
        <name>FMN</name>
        <dbReference type="ChEBI" id="CHEBI:58210"/>
    </ligand>
</feature>
<dbReference type="InterPro" id="IPR049622">
    <property type="entry name" value="Dihydroorotate_DH_I"/>
</dbReference>
<dbReference type="InterPro" id="IPR012135">
    <property type="entry name" value="Dihydroorotate_DH_1_2"/>
</dbReference>
<dbReference type="NCBIfam" id="NF005574">
    <property type="entry name" value="PRK07259.1"/>
    <property type="match status" value="1"/>
</dbReference>
<dbReference type="InterPro" id="IPR001295">
    <property type="entry name" value="Dihydroorotate_DH_CS"/>
</dbReference>
<comment type="caution">
    <text evidence="11">The sequence shown here is derived from an EMBL/GenBank/DDBJ whole genome shotgun (WGS) entry which is preliminary data.</text>
</comment>
<proteinExistence type="inferred from homology"/>
<keyword evidence="7 9" id="KW-0665">Pyrimidine biosynthesis</keyword>
<comment type="subcellular location">
    <subcellularLocation>
        <location evidence="1 9">Cytoplasm</location>
    </subcellularLocation>
</comment>
<dbReference type="GO" id="GO:0004152">
    <property type="term" value="F:dihydroorotate dehydrogenase activity"/>
    <property type="evidence" value="ECO:0007669"/>
    <property type="project" value="UniProtKB-UniRule"/>
</dbReference>
<dbReference type="Pfam" id="PF01180">
    <property type="entry name" value="DHO_dh"/>
    <property type="match status" value="1"/>
</dbReference>
<dbReference type="PANTHER" id="PTHR48109">
    <property type="entry name" value="DIHYDROOROTATE DEHYDROGENASE (QUINONE), MITOCHONDRIAL-RELATED"/>
    <property type="match status" value="1"/>
</dbReference>
<feature type="binding site" evidence="9">
    <location>
        <position position="127"/>
    </location>
    <ligand>
        <name>FMN</name>
        <dbReference type="ChEBI" id="CHEBI:58210"/>
    </ligand>
</feature>
<dbReference type="EC" id="1.3.-.-" evidence="9"/>
<evidence type="ECO:0000256" key="9">
    <source>
        <dbReference type="HAMAP-Rule" id="MF_00224"/>
    </source>
</evidence>
<sequence length="307" mass="33341">MNGKLKVKIKDIEFNSPVIAASGTFGFGVEYSDIVNLSDFGAIVTKGISLLPKEGNPPPRIVETPCGLINSIGLANPGTDAFIETYKEVYEDFPTKVIVNIGAETEEEFLEIIEKIENINVVGYEINISCPNVDKGGMMFSEDPNRTYSLIRHIRKSTHRLVITKLSPNFCNIKELAKASEEAGSDAISLVNTFLGMSVDIETGFSGIGKLFGGFSGPAIKPMALKLVYDTVKTVKIPVIGMGGINNGSDATEFLMVGAQMIQVGSAIFKNPQIAFDINNFLEGYIERKGFSNINEIIGTFKGSRYE</sequence>
<feature type="binding site" evidence="9">
    <location>
        <position position="217"/>
    </location>
    <ligand>
        <name>FMN</name>
        <dbReference type="ChEBI" id="CHEBI:58210"/>
    </ligand>
</feature>
<keyword evidence="5 9" id="KW-0285">Flavoprotein</keyword>
<comment type="catalytic activity">
    <reaction evidence="9">
        <text>(S)-dihydroorotate + A = orotate + AH2</text>
        <dbReference type="Rhea" id="RHEA:18073"/>
        <dbReference type="ChEBI" id="CHEBI:13193"/>
        <dbReference type="ChEBI" id="CHEBI:17499"/>
        <dbReference type="ChEBI" id="CHEBI:30839"/>
        <dbReference type="ChEBI" id="CHEBI:30864"/>
    </reaction>
</comment>
<dbReference type="GO" id="GO:0005737">
    <property type="term" value="C:cytoplasm"/>
    <property type="evidence" value="ECO:0007669"/>
    <property type="project" value="UniProtKB-SubCell"/>
</dbReference>
<dbReference type="InterPro" id="IPR050074">
    <property type="entry name" value="DHO_dehydrogenase"/>
</dbReference>
<dbReference type="AlphaFoldDB" id="A0A660SA16"/>
<name>A0A660SA16_UNCT6</name>
<dbReference type="SUPFAM" id="SSF51395">
    <property type="entry name" value="FMN-linked oxidoreductases"/>
    <property type="match status" value="1"/>
</dbReference>
<feature type="domain" description="Dihydroorotate dehydrogenase catalytic" evidence="10">
    <location>
        <begin position="5"/>
        <end position="282"/>
    </location>
</feature>
<protein>
    <recommendedName>
        <fullName evidence="9">Dihydroorotate dehydrogenase</fullName>
        <shortName evidence="9">DHOD</shortName>
        <shortName evidence="9">DHODase</shortName>
        <shortName evidence="9">DHOdehase</shortName>
        <ecNumber evidence="9">1.3.-.-</ecNumber>
    </recommendedName>
</protein>
<evidence type="ECO:0000256" key="2">
    <source>
        <dbReference type="ARBA" id="ARBA00004725"/>
    </source>
</evidence>
<comment type="similarity">
    <text evidence="3 9">Belongs to the dihydroorotate dehydrogenase family. Type 1 subfamily.</text>
</comment>
<comment type="pathway">
    <text evidence="2 9">Pyrimidine metabolism; UMP biosynthesis via de novo pathway.</text>
</comment>
<evidence type="ECO:0000313" key="12">
    <source>
        <dbReference type="Proteomes" id="UP000282321"/>
    </source>
</evidence>
<organism evidence="11 12">
    <name type="scientific">candidate division TA06 bacterium</name>
    <dbReference type="NCBI Taxonomy" id="2250710"/>
    <lineage>
        <taxon>Bacteria</taxon>
        <taxon>Bacteria division TA06</taxon>
    </lineage>
</organism>
<reference evidence="11 12" key="1">
    <citation type="submission" date="2018-06" db="EMBL/GenBank/DDBJ databases">
        <title>Extensive metabolic versatility and redundancy in microbially diverse, dynamic hydrothermal sediments.</title>
        <authorList>
            <person name="Dombrowski N."/>
            <person name="Teske A."/>
            <person name="Baker B.J."/>
        </authorList>
    </citation>
    <scope>NUCLEOTIDE SEQUENCE [LARGE SCALE GENOMIC DNA]</scope>
    <source>
        <strain evidence="11">B35_G9</strain>
    </source>
</reference>
<feature type="binding site" evidence="9">
    <location>
        <begin position="192"/>
        <end position="193"/>
    </location>
    <ligand>
        <name>substrate</name>
    </ligand>
</feature>
<dbReference type="InterPro" id="IPR024920">
    <property type="entry name" value="Dihydroorotate_DH_1"/>
</dbReference>
<evidence type="ECO:0000256" key="7">
    <source>
        <dbReference type="ARBA" id="ARBA00022975"/>
    </source>
</evidence>
<evidence type="ECO:0000256" key="4">
    <source>
        <dbReference type="ARBA" id="ARBA00022490"/>
    </source>
</evidence>
<evidence type="ECO:0000256" key="5">
    <source>
        <dbReference type="ARBA" id="ARBA00022630"/>
    </source>
</evidence>
<evidence type="ECO:0000259" key="10">
    <source>
        <dbReference type="Pfam" id="PF01180"/>
    </source>
</evidence>
<dbReference type="Proteomes" id="UP000282321">
    <property type="component" value="Unassembled WGS sequence"/>
</dbReference>
<accession>A0A660SA16</accession>
<comment type="function">
    <text evidence="9">Catalyzes the conversion of dihydroorotate to orotate.</text>
</comment>
<feature type="binding site" evidence="9">
    <location>
        <begin position="46"/>
        <end position="47"/>
    </location>
    <ligand>
        <name>FMN</name>
        <dbReference type="ChEBI" id="CHEBI:58210"/>
    </ligand>
</feature>
<dbReference type="PIRSF" id="PIRSF000164">
    <property type="entry name" value="DHO_oxidase"/>
    <property type="match status" value="1"/>
</dbReference>
<dbReference type="InterPro" id="IPR005720">
    <property type="entry name" value="Dihydroorotate_DH_cat"/>
</dbReference>
<dbReference type="PANTHER" id="PTHR48109:SF1">
    <property type="entry name" value="DIHYDROOROTATE DEHYDROGENASE (FUMARATE)"/>
    <property type="match status" value="1"/>
</dbReference>
<dbReference type="PROSITE" id="PS00911">
    <property type="entry name" value="DHODEHASE_1"/>
    <property type="match status" value="1"/>
</dbReference>
<dbReference type="InterPro" id="IPR033888">
    <property type="entry name" value="DHOD_1B"/>
</dbReference>
<keyword evidence="4 9" id="KW-0963">Cytoplasm</keyword>
<feature type="binding site" evidence="9">
    <location>
        <begin position="70"/>
        <end position="74"/>
    </location>
    <ligand>
        <name>substrate</name>
    </ligand>
</feature>
<dbReference type="EMBL" id="QNBC01000043">
    <property type="protein sequence ID" value="RKX66455.1"/>
    <property type="molecule type" value="Genomic_DNA"/>
</dbReference>
<evidence type="ECO:0000256" key="6">
    <source>
        <dbReference type="ARBA" id="ARBA00022643"/>
    </source>
</evidence>
<feature type="binding site" evidence="9">
    <location>
        <position position="165"/>
    </location>
    <ligand>
        <name>FMN</name>
        <dbReference type="ChEBI" id="CHEBI:58210"/>
    </ligand>
</feature>
<dbReference type="GO" id="GO:0006207">
    <property type="term" value="P:'de novo' pyrimidine nucleobase biosynthetic process"/>
    <property type="evidence" value="ECO:0007669"/>
    <property type="project" value="InterPro"/>
</dbReference>
<keyword evidence="8 9" id="KW-0560">Oxidoreductase</keyword>
<evidence type="ECO:0000256" key="8">
    <source>
        <dbReference type="ARBA" id="ARBA00023002"/>
    </source>
</evidence>
<dbReference type="NCBIfam" id="TIGR01037">
    <property type="entry name" value="pyrD_sub1_fam"/>
    <property type="match status" value="1"/>
</dbReference>
<dbReference type="UniPathway" id="UPA00070"/>
<feature type="binding site" evidence="9">
    <location>
        <position position="22"/>
    </location>
    <ligand>
        <name>FMN</name>
        <dbReference type="ChEBI" id="CHEBI:58210"/>
    </ligand>
</feature>
<comment type="cofactor">
    <cofactor evidence="9">
        <name>FMN</name>
        <dbReference type="ChEBI" id="CHEBI:58210"/>
    </cofactor>
    <text evidence="9">Binds 1 FMN per subunit.</text>
</comment>
<dbReference type="HAMAP" id="MF_00224">
    <property type="entry name" value="DHO_dh_type1"/>
    <property type="match status" value="1"/>
</dbReference>
<dbReference type="Gene3D" id="3.20.20.70">
    <property type="entry name" value="Aldolase class I"/>
    <property type="match status" value="1"/>
</dbReference>
<dbReference type="GO" id="GO:0044205">
    <property type="term" value="P:'de novo' UMP biosynthetic process"/>
    <property type="evidence" value="ECO:0007669"/>
    <property type="project" value="UniProtKB-UniRule"/>
</dbReference>
<feature type="binding site" evidence="9">
    <location>
        <position position="46"/>
    </location>
    <ligand>
        <name>substrate</name>
    </ligand>
</feature>
<feature type="binding site" evidence="9">
    <location>
        <begin position="243"/>
        <end position="244"/>
    </location>
    <ligand>
        <name>FMN</name>
        <dbReference type="ChEBI" id="CHEBI:58210"/>
    </ligand>
</feature>
<evidence type="ECO:0000256" key="1">
    <source>
        <dbReference type="ARBA" id="ARBA00004496"/>
    </source>
</evidence>